<dbReference type="AlphaFoldDB" id="A0A7W7QHL9"/>
<dbReference type="Proteomes" id="UP000552644">
    <property type="component" value="Unassembled WGS sequence"/>
</dbReference>
<dbReference type="InterPro" id="IPR011990">
    <property type="entry name" value="TPR-like_helical_dom_sf"/>
</dbReference>
<feature type="compositionally biased region" description="Pro residues" evidence="1">
    <location>
        <begin position="137"/>
        <end position="149"/>
    </location>
</feature>
<comment type="caution">
    <text evidence="2">The sequence shown here is derived from an EMBL/GenBank/DDBJ whole genome shotgun (WGS) entry which is preliminary data.</text>
</comment>
<dbReference type="EMBL" id="JACHJP010000001">
    <property type="protein sequence ID" value="MBB4913549.1"/>
    <property type="molecule type" value="Genomic_DNA"/>
</dbReference>
<dbReference type="SUPFAM" id="SSF81901">
    <property type="entry name" value="HCP-like"/>
    <property type="match status" value="1"/>
</dbReference>
<evidence type="ECO:0000313" key="3">
    <source>
        <dbReference type="Proteomes" id="UP000552644"/>
    </source>
</evidence>
<accession>A0A7W7QHL9</accession>
<evidence type="ECO:0000313" key="2">
    <source>
        <dbReference type="EMBL" id="MBB4913549.1"/>
    </source>
</evidence>
<gene>
    <name evidence="2" type="ORF">FHS44_000621</name>
</gene>
<feature type="compositionally biased region" description="Basic and acidic residues" evidence="1">
    <location>
        <begin position="114"/>
        <end position="127"/>
    </location>
</feature>
<name>A0A7W7QHL9_9ACTN</name>
<dbReference type="RefSeq" id="WP_184712311.1">
    <property type="nucleotide sequence ID" value="NZ_JACHJP010000001.1"/>
</dbReference>
<evidence type="ECO:0008006" key="4">
    <source>
        <dbReference type="Google" id="ProtNLM"/>
    </source>
</evidence>
<proteinExistence type="predicted"/>
<evidence type="ECO:0000256" key="1">
    <source>
        <dbReference type="SAM" id="MobiDB-lite"/>
    </source>
</evidence>
<feature type="region of interest" description="Disordered" evidence="1">
    <location>
        <begin position="106"/>
        <end position="187"/>
    </location>
</feature>
<protein>
    <recommendedName>
        <fullName evidence="4">Sel1 repeat family protein</fullName>
    </recommendedName>
</protein>
<keyword evidence="3" id="KW-1185">Reference proteome</keyword>
<feature type="compositionally biased region" description="Basic and acidic residues" evidence="1">
    <location>
        <begin position="150"/>
        <end position="162"/>
    </location>
</feature>
<reference evidence="2 3" key="1">
    <citation type="submission" date="2020-08" db="EMBL/GenBank/DDBJ databases">
        <title>Genomic Encyclopedia of Type Strains, Phase III (KMG-III): the genomes of soil and plant-associated and newly described type strains.</title>
        <authorList>
            <person name="Whitman W."/>
        </authorList>
    </citation>
    <scope>NUCLEOTIDE SEQUENCE [LARGE SCALE GENOMIC DNA]</scope>
    <source>
        <strain evidence="2 3">CECT 8840</strain>
    </source>
</reference>
<sequence length="369" mass="40895">MAHSHHVATLRAFIAQLNELRELAGSPTLSDLRRISRPSGKNPGLARELTESTTHDILSGKRKRVPGWPWVSSFVAACTTAAERTGLDVSTLGDTDVWHRRWRAAHLGNPTHSDPADRDAPESRRPPSVETLSPLPQDEPSPFTPPAVRPRPEDREEDREQRPALPRRTRQRSDTTGEPPLSEDDQHRLEVYGRTGARLLQHSDVGNGDDCMRLAVIALLKGWPEEGRQWLRRAGDAGHADAPALFNDPQQLRAAAELAYRYGRHYQRAGPEHLSVAMFFYRLAGNHGQADAAYRLAMIHQSKGEDWAAASWFSRADNNGHPKAARKFDGASEQLTQAPWNTDGALPIGLIYAPEPAEPPTDDSPADHN</sequence>
<organism evidence="2 3">
    <name type="scientific">Streptosporangium saharense</name>
    <dbReference type="NCBI Taxonomy" id="1706840"/>
    <lineage>
        <taxon>Bacteria</taxon>
        <taxon>Bacillati</taxon>
        <taxon>Actinomycetota</taxon>
        <taxon>Actinomycetes</taxon>
        <taxon>Streptosporangiales</taxon>
        <taxon>Streptosporangiaceae</taxon>
        <taxon>Streptosporangium</taxon>
    </lineage>
</organism>
<dbReference type="Gene3D" id="1.25.40.10">
    <property type="entry name" value="Tetratricopeptide repeat domain"/>
    <property type="match status" value="1"/>
</dbReference>